<name>A0A8T0Y4P2_9STRA</name>
<evidence type="ECO:0000313" key="2">
    <source>
        <dbReference type="EMBL" id="KAG2891260.1"/>
    </source>
</evidence>
<evidence type="ECO:0000313" key="1">
    <source>
        <dbReference type="EMBL" id="KAG2837791.1"/>
    </source>
</evidence>
<dbReference type="Proteomes" id="UP000774804">
    <property type="component" value="Unassembled WGS sequence"/>
</dbReference>
<dbReference type="VEuPathDB" id="FungiDB:PC110_g18311"/>
<dbReference type="EMBL" id="RCMI01001074">
    <property type="protein sequence ID" value="KAG2891260.1"/>
    <property type="molecule type" value="Genomic_DNA"/>
</dbReference>
<protein>
    <submittedName>
        <fullName evidence="1">Uncharacterized protein</fullName>
    </submittedName>
</protein>
<gene>
    <name evidence="1" type="ORF">PC113_g19771</name>
    <name evidence="2" type="ORF">PC115_g19251</name>
    <name evidence="3" type="ORF">PC118_g19541</name>
</gene>
<dbReference type="Proteomes" id="UP000735874">
    <property type="component" value="Unassembled WGS sequence"/>
</dbReference>
<organism evidence="1 4">
    <name type="scientific">Phytophthora cactorum</name>
    <dbReference type="NCBI Taxonomy" id="29920"/>
    <lineage>
        <taxon>Eukaryota</taxon>
        <taxon>Sar</taxon>
        <taxon>Stramenopiles</taxon>
        <taxon>Oomycota</taxon>
        <taxon>Peronosporomycetes</taxon>
        <taxon>Peronosporales</taxon>
        <taxon>Peronosporaceae</taxon>
        <taxon>Phytophthora</taxon>
    </lineage>
</organism>
<dbReference type="EMBL" id="RCML01001073">
    <property type="protein sequence ID" value="KAG2965786.1"/>
    <property type="molecule type" value="Genomic_DNA"/>
</dbReference>
<dbReference type="AlphaFoldDB" id="A0A8T0Y4P2"/>
<evidence type="ECO:0000313" key="3">
    <source>
        <dbReference type="EMBL" id="KAG2965786.1"/>
    </source>
</evidence>
<evidence type="ECO:0000313" key="4">
    <source>
        <dbReference type="Proteomes" id="UP000735874"/>
    </source>
</evidence>
<accession>A0A8T0Y4P2</accession>
<sequence>MMDEAAEFSSKATEELPALLQAKQATPVSYRPILLGIVERVRRNRLAQPHKYIEDYHELLIDDLNKVRELAKEALERKQARKTIYYNQRRVKQKASSMPGQLVWINLPSTGPRITKFKYIWTS</sequence>
<reference evidence="1" key="1">
    <citation type="submission" date="2018-10" db="EMBL/GenBank/DDBJ databases">
        <title>Effector identification in a new, highly contiguous assembly of the strawberry crown rot pathogen Phytophthora cactorum.</title>
        <authorList>
            <person name="Armitage A.D."/>
            <person name="Nellist C.F."/>
            <person name="Bates H."/>
            <person name="Vickerstaff R.J."/>
            <person name="Harrison R.J."/>
        </authorList>
    </citation>
    <scope>NUCLEOTIDE SEQUENCE</scope>
    <source>
        <strain evidence="1">15-7</strain>
        <strain evidence="2">4032</strain>
        <strain evidence="3">P415</strain>
    </source>
</reference>
<proteinExistence type="predicted"/>
<comment type="caution">
    <text evidence="1">The sequence shown here is derived from an EMBL/GenBank/DDBJ whole genome shotgun (WGS) entry which is preliminary data.</text>
</comment>
<dbReference type="EMBL" id="RCMG01001053">
    <property type="protein sequence ID" value="KAG2837791.1"/>
    <property type="molecule type" value="Genomic_DNA"/>
</dbReference>
<dbReference type="Proteomes" id="UP000697107">
    <property type="component" value="Unassembled WGS sequence"/>
</dbReference>